<dbReference type="EMBL" id="CAMPGE010014277">
    <property type="protein sequence ID" value="CAI2372956.1"/>
    <property type="molecule type" value="Genomic_DNA"/>
</dbReference>
<evidence type="ECO:0000256" key="1">
    <source>
        <dbReference type="ARBA" id="ARBA00008455"/>
    </source>
</evidence>
<comment type="similarity">
    <text evidence="1">Belongs to the peptidase C1 family.</text>
</comment>
<dbReference type="GO" id="GO:0006508">
    <property type="term" value="P:proteolysis"/>
    <property type="evidence" value="ECO:0007669"/>
    <property type="project" value="InterPro"/>
</dbReference>
<accession>A0AAD1XHQ3</accession>
<dbReference type="InterPro" id="IPR038765">
    <property type="entry name" value="Papain-like_cys_pep_sf"/>
</dbReference>
<dbReference type="SMART" id="SM00645">
    <property type="entry name" value="Pept_C1"/>
    <property type="match status" value="1"/>
</dbReference>
<dbReference type="PROSITE" id="PS00639">
    <property type="entry name" value="THIOL_PROTEASE_HIS"/>
    <property type="match status" value="1"/>
</dbReference>
<dbReference type="InterPro" id="IPR013128">
    <property type="entry name" value="Peptidase_C1A"/>
</dbReference>
<dbReference type="Pfam" id="PF00112">
    <property type="entry name" value="Peptidase_C1"/>
    <property type="match status" value="1"/>
</dbReference>
<keyword evidence="2" id="KW-0865">Zymogen</keyword>
<keyword evidence="3" id="KW-1015">Disulfide bond</keyword>
<dbReference type="InterPro" id="IPR013201">
    <property type="entry name" value="Prot_inhib_I29"/>
</dbReference>
<dbReference type="SUPFAM" id="SSF54001">
    <property type="entry name" value="Cysteine proteinases"/>
    <property type="match status" value="1"/>
</dbReference>
<dbReference type="InterPro" id="IPR000169">
    <property type="entry name" value="Pept_cys_AS"/>
</dbReference>
<dbReference type="InterPro" id="IPR025660">
    <property type="entry name" value="Pept_his_AS"/>
</dbReference>
<comment type="caution">
    <text evidence="6">The sequence shown here is derived from an EMBL/GenBank/DDBJ whole genome shotgun (WGS) entry which is preliminary data.</text>
</comment>
<dbReference type="PANTHER" id="PTHR12411">
    <property type="entry name" value="CYSTEINE PROTEASE FAMILY C1-RELATED"/>
    <property type="match status" value="1"/>
</dbReference>
<feature type="domain" description="Peptidase C1A papain C-terminal" evidence="4">
    <location>
        <begin position="118"/>
        <end position="328"/>
    </location>
</feature>
<dbReference type="Gene3D" id="3.90.70.10">
    <property type="entry name" value="Cysteine proteinases"/>
    <property type="match status" value="1"/>
</dbReference>
<dbReference type="Pfam" id="PF08246">
    <property type="entry name" value="Inhibitor_I29"/>
    <property type="match status" value="1"/>
</dbReference>
<sequence>MKVLPILIAAGVLTAAYFTLSSSTVDELDLQFTQFTTQFDKNYQSEDEYNFRRSIFEKNLKVINEHNAEGKSWTLGTNEFTDWTDEEYKKLLGLKSTVSATAQSEKIGMLPTNCKKMPRKGIDYRGTNRVGRVVSQGSCGSCWAFAATAALEAAYAKEHGEFVKFSEQHIVDCDKFSHGCNGGLMANGFIHWMRHAPILEKDYEYTAKDGKCKEDSIDTEFDVLPFGYRVDVTHECLYEALTHNVVAVSIRAENDKFRHYESGVIDVEDDCGTEIDHGVTLVGYDEDEDAWIVRNSWGLSWGEEGYVKIRRGEDYGVCGINQQNAQAVYDHSEY</sequence>
<protein>
    <submittedName>
        <fullName evidence="6">Uncharacterized protein</fullName>
    </submittedName>
</protein>
<keyword evidence="7" id="KW-1185">Reference proteome</keyword>
<name>A0AAD1XHQ3_EUPCR</name>
<evidence type="ECO:0000313" key="6">
    <source>
        <dbReference type="EMBL" id="CAI2372956.1"/>
    </source>
</evidence>
<organism evidence="6 7">
    <name type="scientific">Euplotes crassus</name>
    <dbReference type="NCBI Taxonomy" id="5936"/>
    <lineage>
        <taxon>Eukaryota</taxon>
        <taxon>Sar</taxon>
        <taxon>Alveolata</taxon>
        <taxon>Ciliophora</taxon>
        <taxon>Intramacronucleata</taxon>
        <taxon>Spirotrichea</taxon>
        <taxon>Hypotrichia</taxon>
        <taxon>Euplotida</taxon>
        <taxon>Euplotidae</taxon>
        <taxon>Moneuplotes</taxon>
    </lineage>
</organism>
<evidence type="ECO:0000256" key="2">
    <source>
        <dbReference type="ARBA" id="ARBA00023145"/>
    </source>
</evidence>
<dbReference type="Proteomes" id="UP001295684">
    <property type="component" value="Unassembled WGS sequence"/>
</dbReference>
<dbReference type="SMART" id="SM00848">
    <property type="entry name" value="Inhibitor_I29"/>
    <property type="match status" value="1"/>
</dbReference>
<evidence type="ECO:0000259" key="5">
    <source>
        <dbReference type="SMART" id="SM00848"/>
    </source>
</evidence>
<reference evidence="6" key="1">
    <citation type="submission" date="2023-07" db="EMBL/GenBank/DDBJ databases">
        <authorList>
            <consortium name="AG Swart"/>
            <person name="Singh M."/>
            <person name="Singh A."/>
            <person name="Seah K."/>
            <person name="Emmerich C."/>
        </authorList>
    </citation>
    <scope>NUCLEOTIDE SEQUENCE</scope>
    <source>
        <strain evidence="6">DP1</strain>
    </source>
</reference>
<gene>
    <name evidence="6" type="ORF">ECRASSUSDP1_LOCUS14293</name>
</gene>
<proteinExistence type="inferred from homology"/>
<evidence type="ECO:0000313" key="7">
    <source>
        <dbReference type="Proteomes" id="UP001295684"/>
    </source>
</evidence>
<dbReference type="PROSITE" id="PS00139">
    <property type="entry name" value="THIOL_PROTEASE_CYS"/>
    <property type="match status" value="1"/>
</dbReference>
<dbReference type="GO" id="GO:0008234">
    <property type="term" value="F:cysteine-type peptidase activity"/>
    <property type="evidence" value="ECO:0007669"/>
    <property type="project" value="InterPro"/>
</dbReference>
<dbReference type="PRINTS" id="PR00705">
    <property type="entry name" value="PAPAIN"/>
</dbReference>
<evidence type="ECO:0000256" key="3">
    <source>
        <dbReference type="ARBA" id="ARBA00023157"/>
    </source>
</evidence>
<dbReference type="CDD" id="cd02248">
    <property type="entry name" value="Peptidase_C1A"/>
    <property type="match status" value="1"/>
</dbReference>
<dbReference type="InterPro" id="IPR039417">
    <property type="entry name" value="Peptidase_C1A_papain-like"/>
</dbReference>
<dbReference type="InterPro" id="IPR000668">
    <property type="entry name" value="Peptidase_C1A_C"/>
</dbReference>
<dbReference type="AlphaFoldDB" id="A0AAD1XHQ3"/>
<evidence type="ECO:0000259" key="4">
    <source>
        <dbReference type="SMART" id="SM00645"/>
    </source>
</evidence>
<feature type="domain" description="Cathepsin propeptide inhibitor" evidence="5">
    <location>
        <begin position="32"/>
        <end position="88"/>
    </location>
</feature>